<name>A0AA39SCK1_ACESA</name>
<dbReference type="InterPro" id="IPR026960">
    <property type="entry name" value="RVT-Znf"/>
</dbReference>
<dbReference type="InterPro" id="IPR043502">
    <property type="entry name" value="DNA/RNA_pol_sf"/>
</dbReference>
<reference evidence="2" key="1">
    <citation type="journal article" date="2022" name="Plant J.">
        <title>Strategies of tolerance reflected in two North American maple genomes.</title>
        <authorList>
            <person name="McEvoy S.L."/>
            <person name="Sezen U.U."/>
            <person name="Trouern-Trend A."/>
            <person name="McMahon S.M."/>
            <person name="Schaberg P.G."/>
            <person name="Yang J."/>
            <person name="Wegrzyn J.L."/>
            <person name="Swenson N.G."/>
        </authorList>
    </citation>
    <scope>NUCLEOTIDE SEQUENCE</scope>
    <source>
        <strain evidence="2">NS2018</strain>
    </source>
</reference>
<dbReference type="PANTHER" id="PTHR33116:SF84">
    <property type="entry name" value="RNA-DIRECTED DNA POLYMERASE"/>
    <property type="match status" value="1"/>
</dbReference>
<protein>
    <recommendedName>
        <fullName evidence="1">Reverse transcriptase domain-containing protein</fullName>
    </recommendedName>
</protein>
<proteinExistence type="predicted"/>
<organism evidence="2 3">
    <name type="scientific">Acer saccharum</name>
    <name type="common">Sugar maple</name>
    <dbReference type="NCBI Taxonomy" id="4024"/>
    <lineage>
        <taxon>Eukaryota</taxon>
        <taxon>Viridiplantae</taxon>
        <taxon>Streptophyta</taxon>
        <taxon>Embryophyta</taxon>
        <taxon>Tracheophyta</taxon>
        <taxon>Spermatophyta</taxon>
        <taxon>Magnoliopsida</taxon>
        <taxon>eudicotyledons</taxon>
        <taxon>Gunneridae</taxon>
        <taxon>Pentapetalae</taxon>
        <taxon>rosids</taxon>
        <taxon>malvids</taxon>
        <taxon>Sapindales</taxon>
        <taxon>Sapindaceae</taxon>
        <taxon>Hippocastanoideae</taxon>
        <taxon>Acereae</taxon>
        <taxon>Acer</taxon>
    </lineage>
</organism>
<comment type="caution">
    <text evidence="2">The sequence shown here is derived from an EMBL/GenBank/DDBJ whole genome shotgun (WGS) entry which is preliminary data.</text>
</comment>
<dbReference type="Pfam" id="PF13966">
    <property type="entry name" value="zf-RVT"/>
    <property type="match status" value="1"/>
</dbReference>
<evidence type="ECO:0000259" key="1">
    <source>
        <dbReference type="PROSITE" id="PS50878"/>
    </source>
</evidence>
<evidence type="ECO:0000313" key="2">
    <source>
        <dbReference type="EMBL" id="KAK0587070.1"/>
    </source>
</evidence>
<evidence type="ECO:0000313" key="3">
    <source>
        <dbReference type="Proteomes" id="UP001168877"/>
    </source>
</evidence>
<dbReference type="PANTHER" id="PTHR33116">
    <property type="entry name" value="REVERSE TRANSCRIPTASE ZINC-BINDING DOMAIN-CONTAINING PROTEIN-RELATED-RELATED"/>
    <property type="match status" value="1"/>
</dbReference>
<accession>A0AA39SCK1</accession>
<dbReference type="PROSITE" id="PS50878">
    <property type="entry name" value="RT_POL"/>
    <property type="match status" value="1"/>
</dbReference>
<reference evidence="2" key="2">
    <citation type="submission" date="2023-06" db="EMBL/GenBank/DDBJ databases">
        <authorList>
            <person name="Swenson N.G."/>
            <person name="Wegrzyn J.L."/>
            <person name="Mcevoy S.L."/>
        </authorList>
    </citation>
    <scope>NUCLEOTIDE SEQUENCE</scope>
    <source>
        <strain evidence="2">NS2018</strain>
        <tissue evidence="2">Leaf</tissue>
    </source>
</reference>
<feature type="domain" description="Reverse transcriptase" evidence="1">
    <location>
        <begin position="1"/>
        <end position="184"/>
    </location>
</feature>
<dbReference type="SUPFAM" id="SSF56672">
    <property type="entry name" value="DNA/RNA polymerases"/>
    <property type="match status" value="1"/>
</dbReference>
<sequence>MRNYHKDVGTPKLALKVDLMKAFDMVDWGFLVDTLAAFHFPLKVINWIKACLTTPKFSISINGELASFFSGKRGLRQGDPMSPYLFVIAMEVLFQLLANHIANSPNFKYHWKCDKIKLSHLCFADDLIMLCHGSYHSALVLKSALDEFYLFSGLCANHAKSNIFTSGVPNAISQQRINLFGYTVGSLPIRYLGIPIISTKLNLRDCSPLVDKVSSRLSSWLNRCLSYASRLQLIISVLTSIQVFWSSHLCLPKKILKSIEQKFRSFLWKEVEGNSKGSKITWSDICIPKKEGGLRIKDLSSWNKALMIRHIWNLVYGTNNLWTSWIKAYHLKGTNLWEAKAPQTCSWNWRKLLHLRPIVRPLIQHFIGNGYNTSLWFDNWHPNGPFLSKWSPRVVYDSGLPINAAVNAIVLGDSWRWPAAMSIDLVEIRSHMPTYNPNSNLEDSIWWLPSSNGIYSASYALASHRASQPLVPWFKLVWFPQNIPRMSFILWMAVRGRLSTRDRIHKYDPRAVTTCVLCNSHLESHAHLFFECLFSRSIWTQLLNYCGSPWNGLCWNAFIAWASTHWRGDTPINVAKKLCLGVAVYHIWRERNCRIFEGTKKTSSVVARYIIDTICCRLSSINLKDHPLIALNWNVNAN</sequence>
<dbReference type="InterPro" id="IPR000477">
    <property type="entry name" value="RT_dom"/>
</dbReference>
<dbReference type="EMBL" id="JAUESC010000382">
    <property type="protein sequence ID" value="KAK0587070.1"/>
    <property type="molecule type" value="Genomic_DNA"/>
</dbReference>
<dbReference type="Proteomes" id="UP001168877">
    <property type="component" value="Unassembled WGS sequence"/>
</dbReference>
<dbReference type="AlphaFoldDB" id="A0AA39SCK1"/>
<dbReference type="Pfam" id="PF00078">
    <property type="entry name" value="RVT_1"/>
    <property type="match status" value="1"/>
</dbReference>
<gene>
    <name evidence="2" type="ORF">LWI29_016845</name>
</gene>
<keyword evidence="3" id="KW-1185">Reference proteome</keyword>